<proteinExistence type="predicted"/>
<reference evidence="3" key="1">
    <citation type="submission" date="2021-09" db="EMBL/GenBank/DDBJ databases">
        <title>A high-quality genome of the endoparasitic fungus Hirsutella rhossiliensis with a comparison of Hirsutella genomes reveals transposable elements contributing to genome size variation.</title>
        <authorList>
            <person name="Lin R."/>
            <person name="Jiao Y."/>
            <person name="Sun X."/>
            <person name="Ling J."/>
            <person name="Xie B."/>
            <person name="Cheng X."/>
        </authorList>
    </citation>
    <scope>NUCLEOTIDE SEQUENCE</scope>
    <source>
        <strain evidence="3">HR02</strain>
    </source>
</reference>
<evidence type="ECO:0008006" key="5">
    <source>
        <dbReference type="Google" id="ProtNLM"/>
    </source>
</evidence>
<dbReference type="OrthoDB" id="4232400at2759"/>
<evidence type="ECO:0000313" key="4">
    <source>
        <dbReference type="Proteomes" id="UP000824596"/>
    </source>
</evidence>
<comment type="caution">
    <text evidence="3">The sequence shown here is derived from an EMBL/GenBank/DDBJ whole genome shotgun (WGS) entry which is preliminary data.</text>
</comment>
<organism evidence="3 4">
    <name type="scientific">Hirsutella rhossiliensis</name>
    <dbReference type="NCBI Taxonomy" id="111463"/>
    <lineage>
        <taxon>Eukaryota</taxon>
        <taxon>Fungi</taxon>
        <taxon>Dikarya</taxon>
        <taxon>Ascomycota</taxon>
        <taxon>Pezizomycotina</taxon>
        <taxon>Sordariomycetes</taxon>
        <taxon>Hypocreomycetidae</taxon>
        <taxon>Hypocreales</taxon>
        <taxon>Ophiocordycipitaceae</taxon>
        <taxon>Hirsutella</taxon>
    </lineage>
</organism>
<dbReference type="EMBL" id="JAIZPD010000025">
    <property type="protein sequence ID" value="KAH0957053.1"/>
    <property type="molecule type" value="Genomic_DNA"/>
</dbReference>
<keyword evidence="4" id="KW-1185">Reference proteome</keyword>
<dbReference type="AlphaFoldDB" id="A0A9P8MN37"/>
<sequence length="73" mass="7789">MPATDSLQPPLSKAEREVCKSYGGWTNFMQSMGLKPWEDDDAAEGKAILAAFVAKDKESADKINKTNGGAGGR</sequence>
<name>A0A9P8MN37_9HYPO</name>
<dbReference type="EMBL" id="JAIZPD010000028">
    <property type="protein sequence ID" value="KAH0957005.1"/>
    <property type="molecule type" value="Genomic_DNA"/>
</dbReference>
<dbReference type="EMBL" id="JAIZPD010000015">
    <property type="protein sequence ID" value="KAH0958433.1"/>
    <property type="molecule type" value="Genomic_DNA"/>
</dbReference>
<gene>
    <name evidence="3" type="ORF">HRG_10120</name>
    <name evidence="2" type="ORF">HRG_11887</name>
    <name evidence="1" type="ORF">HRG_11937</name>
</gene>
<evidence type="ECO:0000313" key="2">
    <source>
        <dbReference type="EMBL" id="KAH0957053.1"/>
    </source>
</evidence>
<evidence type="ECO:0000313" key="3">
    <source>
        <dbReference type="EMBL" id="KAH0958433.1"/>
    </source>
</evidence>
<dbReference type="GeneID" id="68359249"/>
<evidence type="ECO:0000313" key="1">
    <source>
        <dbReference type="EMBL" id="KAH0957005.1"/>
    </source>
</evidence>
<accession>A0A9P8MN37</accession>
<dbReference type="Proteomes" id="UP000824596">
    <property type="component" value="Unassembled WGS sequence"/>
</dbReference>
<dbReference type="RefSeq" id="XP_044715946.1">
    <property type="nucleotide sequence ID" value="XM_044868591.1"/>
</dbReference>
<protein>
    <recommendedName>
        <fullName evidence="5">Extracellular metalloproteinase 3</fullName>
    </recommendedName>
</protein>